<gene>
    <name evidence="6" type="ORF">QQS21_012853</name>
</gene>
<evidence type="ECO:0000313" key="7">
    <source>
        <dbReference type="Proteomes" id="UP001251528"/>
    </source>
</evidence>
<sequence length="347" mass="38768">MLNVFFQAKIDIKEHTHDADEKEDMVRERQVAAALGLPSRIRDEDCDIESLSATDLESEALCANNPLFGSCQPEHITYTIKMVEIARLLGRVIDLHFAPGRRTSSADDVKNLDSALEAWKDSLPENMKYATEEGSESVWTCLLHLAYNFLRYGEGDKNNQVVTAAACRISRIAEDLYTHGTLRYAQMHLITSLFAALCIHVISIRRGMGVSRRIAEHRAQMCLLCLKEIQKYWRINNNVLDLFLQYLDRSIADRLHAAQADGSGENLAAGSKRPDPFVGSNGATSAVPSPRAEQQQQRIQDDLFQDQYLSLVNGNWEGDDALGDLGLFLQADDFSPVKGLNLLGRSL</sequence>
<dbReference type="AlphaFoldDB" id="A0AAJ0CBJ8"/>
<keyword evidence="2" id="KW-0805">Transcription regulation</keyword>
<protein>
    <submittedName>
        <fullName evidence="6">Uncharacterized protein</fullName>
    </submittedName>
</protein>
<dbReference type="Proteomes" id="UP001251528">
    <property type="component" value="Unassembled WGS sequence"/>
</dbReference>
<reference evidence="6" key="1">
    <citation type="submission" date="2023-06" db="EMBL/GenBank/DDBJ databases">
        <title>Conoideocrella luteorostrata (Hypocreales: Clavicipitaceae), a potential biocontrol fungus for elongate hemlock scale in United States Christmas tree production areas.</title>
        <authorList>
            <person name="Barrett H."/>
            <person name="Lovett B."/>
            <person name="Macias A.M."/>
            <person name="Stajich J.E."/>
            <person name="Kasson M.T."/>
        </authorList>
    </citation>
    <scope>NUCLEOTIDE SEQUENCE</scope>
    <source>
        <strain evidence="6">ARSEF 14590</strain>
    </source>
</reference>
<dbReference type="CDD" id="cd12148">
    <property type="entry name" value="fungal_TF_MHR"/>
    <property type="match status" value="1"/>
</dbReference>
<name>A0AAJ0CBJ8_9HYPO</name>
<evidence type="ECO:0000313" key="6">
    <source>
        <dbReference type="EMBL" id="KAK2589472.1"/>
    </source>
</evidence>
<comment type="caution">
    <text evidence="6">The sequence shown here is derived from an EMBL/GenBank/DDBJ whole genome shotgun (WGS) entry which is preliminary data.</text>
</comment>
<organism evidence="6 7">
    <name type="scientific">Conoideocrella luteorostrata</name>
    <dbReference type="NCBI Taxonomy" id="1105319"/>
    <lineage>
        <taxon>Eukaryota</taxon>
        <taxon>Fungi</taxon>
        <taxon>Dikarya</taxon>
        <taxon>Ascomycota</taxon>
        <taxon>Pezizomycotina</taxon>
        <taxon>Sordariomycetes</taxon>
        <taxon>Hypocreomycetidae</taxon>
        <taxon>Hypocreales</taxon>
        <taxon>Clavicipitaceae</taxon>
        <taxon>Conoideocrella</taxon>
    </lineage>
</organism>
<keyword evidence="3" id="KW-0238">DNA-binding</keyword>
<evidence type="ECO:0000256" key="5">
    <source>
        <dbReference type="SAM" id="MobiDB-lite"/>
    </source>
</evidence>
<evidence type="ECO:0000256" key="1">
    <source>
        <dbReference type="ARBA" id="ARBA00022833"/>
    </source>
</evidence>
<dbReference type="EMBL" id="JASWJB010000670">
    <property type="protein sequence ID" value="KAK2589472.1"/>
    <property type="molecule type" value="Genomic_DNA"/>
</dbReference>
<proteinExistence type="predicted"/>
<feature type="region of interest" description="Disordered" evidence="5">
    <location>
        <begin position="263"/>
        <end position="295"/>
    </location>
</feature>
<accession>A0AAJ0CBJ8</accession>
<keyword evidence="7" id="KW-1185">Reference proteome</keyword>
<dbReference type="InterPro" id="IPR052073">
    <property type="entry name" value="Amide_Lactam_Regulators"/>
</dbReference>
<dbReference type="PANTHER" id="PTHR47171:SF1">
    <property type="entry name" value="ZN(II)2CYS6 TRANSCRIPTION FACTOR (EUROFUNG)"/>
    <property type="match status" value="1"/>
</dbReference>
<dbReference type="GO" id="GO:0003677">
    <property type="term" value="F:DNA binding"/>
    <property type="evidence" value="ECO:0007669"/>
    <property type="project" value="UniProtKB-KW"/>
</dbReference>
<keyword evidence="4" id="KW-0804">Transcription</keyword>
<evidence type="ECO:0000256" key="2">
    <source>
        <dbReference type="ARBA" id="ARBA00023015"/>
    </source>
</evidence>
<keyword evidence="1" id="KW-0862">Zinc</keyword>
<dbReference type="PANTHER" id="PTHR47171">
    <property type="entry name" value="FARA-RELATED"/>
    <property type="match status" value="1"/>
</dbReference>
<evidence type="ECO:0000256" key="3">
    <source>
        <dbReference type="ARBA" id="ARBA00023125"/>
    </source>
</evidence>
<evidence type="ECO:0000256" key="4">
    <source>
        <dbReference type="ARBA" id="ARBA00023163"/>
    </source>
</evidence>